<reference evidence="2 3" key="1">
    <citation type="submission" date="2021-06" db="EMBL/GenBank/DDBJ databases">
        <authorList>
            <person name="Palmer J.M."/>
        </authorList>
    </citation>
    <scope>NUCLEOTIDE SEQUENCE [LARGE SCALE GENOMIC DNA]</scope>
    <source>
        <strain evidence="2 3">CL_MEX2019</strain>
        <tissue evidence="2">Muscle</tissue>
    </source>
</reference>
<comment type="caution">
    <text evidence="2">The sequence shown here is derived from an EMBL/GenBank/DDBJ whole genome shotgun (WGS) entry which is preliminary data.</text>
</comment>
<sequence>MASKSLKMDHEEVLTELDQISKRLQGDGLPPEANAEERQQYLWQQLLGAEAKLQSVSTELQTLRTQQANEMKEVESYVAHIRTLLEERECLTAEYERDNEDLRHELHQIKHQQEIQSKEMAEMLSQEDLGEIGLSGPSEQVAYLLVERATLLERLEAAEGKLESHTLAVNTNNSDHREYIQLMGENLRQQREDMRKTMDHMTKAHSEEISRERTERQRLERDLEEASRRLAMAHQDIRRLNNELDAAKNNDQDPCDMMKLQRAKEQNDRLDAENRTLRERVHVIESEKKNLMDQ</sequence>
<dbReference type="InterPro" id="IPR052825">
    <property type="entry name" value="CCD-Prefoldin_beta-like"/>
</dbReference>
<protein>
    <submittedName>
        <fullName evidence="2">Uncharacterized protein</fullName>
    </submittedName>
</protein>
<dbReference type="PANTHER" id="PTHR34479">
    <property type="entry name" value="COILED-COIL DOMAIN-CONTAINING PROTEIN 30"/>
    <property type="match status" value="1"/>
</dbReference>
<feature type="coiled-coil region" evidence="1">
    <location>
        <begin position="46"/>
        <end position="112"/>
    </location>
</feature>
<keyword evidence="3" id="KW-1185">Reference proteome</keyword>
<dbReference type="EMBL" id="JAHUTJ010049542">
    <property type="protein sequence ID" value="MED6283235.1"/>
    <property type="molecule type" value="Genomic_DNA"/>
</dbReference>
<name>A0ABU7E7M6_9TELE</name>
<accession>A0ABU7E7M6</accession>
<evidence type="ECO:0000313" key="2">
    <source>
        <dbReference type="EMBL" id="MED6283235.1"/>
    </source>
</evidence>
<dbReference type="Proteomes" id="UP001352852">
    <property type="component" value="Unassembled WGS sequence"/>
</dbReference>
<keyword evidence="1" id="KW-0175">Coiled coil</keyword>
<proteinExistence type="predicted"/>
<organism evidence="2 3">
    <name type="scientific">Characodon lateralis</name>
    <dbReference type="NCBI Taxonomy" id="208331"/>
    <lineage>
        <taxon>Eukaryota</taxon>
        <taxon>Metazoa</taxon>
        <taxon>Chordata</taxon>
        <taxon>Craniata</taxon>
        <taxon>Vertebrata</taxon>
        <taxon>Euteleostomi</taxon>
        <taxon>Actinopterygii</taxon>
        <taxon>Neopterygii</taxon>
        <taxon>Teleostei</taxon>
        <taxon>Neoteleostei</taxon>
        <taxon>Acanthomorphata</taxon>
        <taxon>Ovalentaria</taxon>
        <taxon>Atherinomorphae</taxon>
        <taxon>Cyprinodontiformes</taxon>
        <taxon>Goodeidae</taxon>
        <taxon>Characodon</taxon>
    </lineage>
</organism>
<evidence type="ECO:0000256" key="1">
    <source>
        <dbReference type="SAM" id="Coils"/>
    </source>
</evidence>
<feature type="non-terminal residue" evidence="2">
    <location>
        <position position="294"/>
    </location>
</feature>
<dbReference type="PANTHER" id="PTHR34479:SF1">
    <property type="entry name" value="COILED-COIL DOMAIN-CONTAINING PROTEIN 30"/>
    <property type="match status" value="1"/>
</dbReference>
<evidence type="ECO:0000313" key="3">
    <source>
        <dbReference type="Proteomes" id="UP001352852"/>
    </source>
</evidence>
<feature type="coiled-coil region" evidence="1">
    <location>
        <begin position="202"/>
        <end position="294"/>
    </location>
</feature>
<gene>
    <name evidence="2" type="ORF">CHARACLAT_006782</name>
</gene>